<dbReference type="Pfam" id="PF00400">
    <property type="entry name" value="WD40"/>
    <property type="match status" value="10"/>
</dbReference>
<feature type="repeat" description="WD" evidence="5">
    <location>
        <begin position="188"/>
        <end position="220"/>
    </location>
</feature>
<dbReference type="PANTHER" id="PTHR19854">
    <property type="entry name" value="TRANSDUCIN BETA-LIKE 3"/>
    <property type="match status" value="1"/>
</dbReference>
<dbReference type="InterPro" id="IPR020472">
    <property type="entry name" value="WD40_PAC1"/>
</dbReference>
<evidence type="ECO:0000256" key="1">
    <source>
        <dbReference type="ARBA" id="ARBA00004604"/>
    </source>
</evidence>
<dbReference type="PANTHER" id="PTHR19854:SF15">
    <property type="entry name" value="TRANSDUCIN BETA-LIKE PROTEIN 3"/>
    <property type="match status" value="1"/>
</dbReference>
<organism evidence="7 8">
    <name type="scientific">Phycomyces blakesleeanus</name>
    <dbReference type="NCBI Taxonomy" id="4837"/>
    <lineage>
        <taxon>Eukaryota</taxon>
        <taxon>Fungi</taxon>
        <taxon>Fungi incertae sedis</taxon>
        <taxon>Mucoromycota</taxon>
        <taxon>Mucoromycotina</taxon>
        <taxon>Mucoromycetes</taxon>
        <taxon>Mucorales</taxon>
        <taxon>Phycomycetaceae</taxon>
        <taxon>Phycomyces</taxon>
    </lineage>
</organism>
<feature type="repeat" description="WD" evidence="5">
    <location>
        <begin position="60"/>
        <end position="101"/>
    </location>
</feature>
<dbReference type="SUPFAM" id="SSF50978">
    <property type="entry name" value="WD40 repeat-like"/>
    <property type="match status" value="2"/>
</dbReference>
<dbReference type="EMBL" id="JBCLYO010000001">
    <property type="protein sequence ID" value="KAL0096891.1"/>
    <property type="molecule type" value="Genomic_DNA"/>
</dbReference>
<dbReference type="InterPro" id="IPR015943">
    <property type="entry name" value="WD40/YVTN_repeat-like_dom_sf"/>
</dbReference>
<feature type="repeat" description="WD" evidence="5">
    <location>
        <begin position="144"/>
        <end position="187"/>
    </location>
</feature>
<dbReference type="CDD" id="cd00200">
    <property type="entry name" value="WD40"/>
    <property type="match status" value="2"/>
</dbReference>
<dbReference type="PROSITE" id="PS50082">
    <property type="entry name" value="WD_REPEATS_2"/>
    <property type="match status" value="11"/>
</dbReference>
<evidence type="ECO:0000256" key="5">
    <source>
        <dbReference type="PROSITE-ProRule" id="PRU00221"/>
    </source>
</evidence>
<keyword evidence="4" id="KW-0539">Nucleus</keyword>
<dbReference type="Proteomes" id="UP001448207">
    <property type="component" value="Unassembled WGS sequence"/>
</dbReference>
<proteinExistence type="predicted"/>
<evidence type="ECO:0000259" key="6">
    <source>
        <dbReference type="Pfam" id="PF08625"/>
    </source>
</evidence>
<keyword evidence="2 5" id="KW-0853">WD repeat</keyword>
<keyword evidence="3" id="KW-0677">Repeat</keyword>
<feature type="repeat" description="WD" evidence="5">
    <location>
        <begin position="574"/>
        <end position="615"/>
    </location>
</feature>
<dbReference type="InterPro" id="IPR036322">
    <property type="entry name" value="WD40_repeat_dom_sf"/>
</dbReference>
<sequence>MEDNSRNLMLKTSFKSVKTIESIYTGGKVDVTEDESTLITTINEDIDVTEMATGKKLHRLSGDTEIVTTLAVKPDGKHLVSASRSLNMRIWDMATGECIRTLKAHEAPIIVMDIDQSSTLVATGSADATVKVWDIDRGFCTHNFKGHGGVVSAVKFHHYHGKWYLASGADDCQVRIWDLQTRKCIAVLQSHVSVIRGLSFSNDGETLISGSRDKVVNVWDWKKKVLKATFPIYETLETVGFVSKNVDMSAYDSKWHNSELFYTAGDKGIVRVWDLNTGELVKAQEAEVNSKHAISDVVYLKKTQELAAVTNDQNILFYSIINGLERVKQVVGYNDEIVDIAYLGSDEKYLAAATNSEQLRVYNVETQNCDLVYGHKDMIICIDRSNDGNVLVTGSKDKTARVWRIDVDAEHTSQKYVCAGVCVGHTESVGAIAFARKSTNFMITGSQDRTIKYWNLRDIDFSGLAPASGDNDKNKPDGQVEASVRSLYTHQAHEKDINSISVAPNDKVFATGSQDKTAKIWNVDTGALVGVCKGHKRGVWCTKFSPVDQVLATSSSDKTVKIWSLKDFTCLKTFEGHTNSVLRVDFLTAGLQLVSAGSDGLVKLWTIKTNECVGTLDNHTEKVWALAIRKDEKFIASGGADSVVNFWEDVTLEEQEDELREKEEFIVKEQELKNFMHKKDYLNAILLALSLEQPFRLLGMFREVIESRPEGDESITGLALVDKVLGDLTGEPLEKLLLYIRDWNTNAKHSYVAQTVLHAILSLHSADDLVKIANAKELIDGLLPYTDRHYQRMDDLITQSFIIDYTLHAQE</sequence>
<dbReference type="InterPro" id="IPR019775">
    <property type="entry name" value="WD40_repeat_CS"/>
</dbReference>
<feature type="repeat" description="WD" evidence="5">
    <location>
        <begin position="532"/>
        <end position="573"/>
    </location>
</feature>
<dbReference type="PRINTS" id="PR00320">
    <property type="entry name" value="GPROTEINBRPT"/>
</dbReference>
<feature type="repeat" description="WD" evidence="5">
    <location>
        <begin position="422"/>
        <end position="457"/>
    </location>
</feature>
<evidence type="ECO:0000256" key="2">
    <source>
        <dbReference type="ARBA" id="ARBA00022574"/>
    </source>
</evidence>
<feature type="repeat" description="WD" evidence="5">
    <location>
        <begin position="490"/>
        <end position="531"/>
    </location>
</feature>
<dbReference type="PROSITE" id="PS50294">
    <property type="entry name" value="WD_REPEATS_REGION"/>
    <property type="match status" value="10"/>
</dbReference>
<feature type="repeat" description="WD" evidence="5">
    <location>
        <begin position="372"/>
        <end position="413"/>
    </location>
</feature>
<evidence type="ECO:0000313" key="8">
    <source>
        <dbReference type="Proteomes" id="UP001448207"/>
    </source>
</evidence>
<evidence type="ECO:0000256" key="4">
    <source>
        <dbReference type="ARBA" id="ARBA00023242"/>
    </source>
</evidence>
<dbReference type="PROSITE" id="PS00678">
    <property type="entry name" value="WD_REPEATS_1"/>
    <property type="match status" value="2"/>
</dbReference>
<accession>A0ABR3BDT8</accession>
<dbReference type="Gene3D" id="2.130.10.10">
    <property type="entry name" value="YVTN repeat-like/Quinoprotein amine dehydrogenase"/>
    <property type="match status" value="4"/>
</dbReference>
<dbReference type="InterPro" id="IPR013934">
    <property type="entry name" value="Utp13_C"/>
</dbReference>
<feature type="repeat" description="WD" evidence="5">
    <location>
        <begin position="102"/>
        <end position="143"/>
    </location>
</feature>
<evidence type="ECO:0000256" key="3">
    <source>
        <dbReference type="ARBA" id="ARBA00022737"/>
    </source>
</evidence>
<comment type="subcellular location">
    <subcellularLocation>
        <location evidence="1">Nucleus</location>
        <location evidence="1">Nucleolus</location>
    </subcellularLocation>
</comment>
<protein>
    <submittedName>
        <fullName evidence="7">WD40-repeat-containing domain protein</fullName>
    </submittedName>
</protein>
<reference evidence="7 8" key="1">
    <citation type="submission" date="2024-04" db="EMBL/GenBank/DDBJ databases">
        <title>Symmetric and asymmetric DNA N6-adenine methylation regulates different biological responses in Mucorales.</title>
        <authorList>
            <consortium name="Lawrence Berkeley National Laboratory"/>
            <person name="Lax C."/>
            <person name="Mondo S.J."/>
            <person name="Osorio-Concepcion M."/>
            <person name="Muszewska A."/>
            <person name="Corrochano-Luque M."/>
            <person name="Gutierrez G."/>
            <person name="Riley R."/>
            <person name="Lipzen A."/>
            <person name="Guo J."/>
            <person name="Hundley H."/>
            <person name="Amirebrahimi M."/>
            <person name="Ng V."/>
            <person name="Lorenzo-Gutierrez D."/>
            <person name="Binder U."/>
            <person name="Yang J."/>
            <person name="Song Y."/>
            <person name="Canovas D."/>
            <person name="Navarro E."/>
            <person name="Freitag M."/>
            <person name="Gabaldon T."/>
            <person name="Grigoriev I.V."/>
            <person name="Corrochano L.M."/>
            <person name="Nicolas F.E."/>
            <person name="Garre V."/>
        </authorList>
    </citation>
    <scope>NUCLEOTIDE SEQUENCE [LARGE SCALE GENOMIC DNA]</scope>
    <source>
        <strain evidence="7 8">L51</strain>
    </source>
</reference>
<dbReference type="Pfam" id="PF08625">
    <property type="entry name" value="Utp13"/>
    <property type="match status" value="1"/>
</dbReference>
<feature type="repeat" description="WD" evidence="5">
    <location>
        <begin position="257"/>
        <end position="283"/>
    </location>
</feature>
<name>A0ABR3BDT8_PHYBL</name>
<keyword evidence="8" id="KW-1185">Reference proteome</keyword>
<dbReference type="InterPro" id="IPR001680">
    <property type="entry name" value="WD40_rpt"/>
</dbReference>
<gene>
    <name evidence="7" type="ORF">J3Q64DRAFT_1827978</name>
</gene>
<comment type="caution">
    <text evidence="7">The sequence shown here is derived from an EMBL/GenBank/DDBJ whole genome shotgun (WGS) entry which is preliminary data.</text>
</comment>
<feature type="domain" description="U3 small nucleolar RNA-associated protein 13 C-terminal" evidence="6">
    <location>
        <begin position="669"/>
        <end position="808"/>
    </location>
</feature>
<evidence type="ECO:0000313" key="7">
    <source>
        <dbReference type="EMBL" id="KAL0096891.1"/>
    </source>
</evidence>
<dbReference type="SMART" id="SM00320">
    <property type="entry name" value="WD40"/>
    <property type="match status" value="13"/>
</dbReference>
<feature type="repeat" description="WD" evidence="5">
    <location>
        <begin position="616"/>
        <end position="648"/>
    </location>
</feature>